<dbReference type="EMBL" id="PUHZ01000009">
    <property type="protein sequence ID" value="PQO46547.1"/>
    <property type="molecule type" value="Genomic_DNA"/>
</dbReference>
<gene>
    <name evidence="1" type="ORF">C5Y93_08725</name>
</gene>
<name>A0A2S8GQ44_9BACT</name>
<reference evidence="1 2" key="1">
    <citation type="submission" date="2018-02" db="EMBL/GenBank/DDBJ databases">
        <title>Comparative genomes isolates from brazilian mangrove.</title>
        <authorList>
            <person name="Araujo J.E."/>
            <person name="Taketani R.G."/>
            <person name="Silva M.C.P."/>
            <person name="Loureco M.V."/>
            <person name="Andreote F.D."/>
        </authorList>
    </citation>
    <scope>NUCLEOTIDE SEQUENCE [LARGE SCALE GENOMIC DNA]</scope>
    <source>
        <strain evidence="1 2">Nap-Phe MGV</strain>
    </source>
</reference>
<dbReference type="Proteomes" id="UP000237819">
    <property type="component" value="Unassembled WGS sequence"/>
</dbReference>
<evidence type="ECO:0000313" key="2">
    <source>
        <dbReference type="Proteomes" id="UP000237819"/>
    </source>
</evidence>
<evidence type="ECO:0000313" key="1">
    <source>
        <dbReference type="EMBL" id="PQO46547.1"/>
    </source>
</evidence>
<organism evidence="1 2">
    <name type="scientific">Blastopirellula marina</name>
    <dbReference type="NCBI Taxonomy" id="124"/>
    <lineage>
        <taxon>Bacteria</taxon>
        <taxon>Pseudomonadati</taxon>
        <taxon>Planctomycetota</taxon>
        <taxon>Planctomycetia</taxon>
        <taxon>Pirellulales</taxon>
        <taxon>Pirellulaceae</taxon>
        <taxon>Blastopirellula</taxon>
    </lineage>
</organism>
<sequence>MIATLLSVQVVQSVRIGLDTRRMQAEQTLGNLADRILVADPADLNDATLAAWADEAKQVDQLPVENIEVVIHPESNPIAGRRFELVWHPESKQMPQHRLVVWRFDAPNSKETEQQP</sequence>
<accession>A0A2S8GQ44</accession>
<proteinExistence type="predicted"/>
<protein>
    <submittedName>
        <fullName evidence="1">Uncharacterized protein</fullName>
    </submittedName>
</protein>
<dbReference type="AlphaFoldDB" id="A0A2S8GQ44"/>
<comment type="caution">
    <text evidence="1">The sequence shown here is derived from an EMBL/GenBank/DDBJ whole genome shotgun (WGS) entry which is preliminary data.</text>
</comment>